<accession>A0ACC2VT86</accession>
<organism evidence="1 2">
    <name type="scientific">Naganishia adeliensis</name>
    <dbReference type="NCBI Taxonomy" id="92952"/>
    <lineage>
        <taxon>Eukaryota</taxon>
        <taxon>Fungi</taxon>
        <taxon>Dikarya</taxon>
        <taxon>Basidiomycota</taxon>
        <taxon>Agaricomycotina</taxon>
        <taxon>Tremellomycetes</taxon>
        <taxon>Filobasidiales</taxon>
        <taxon>Filobasidiaceae</taxon>
        <taxon>Naganishia</taxon>
    </lineage>
</organism>
<dbReference type="Proteomes" id="UP001230649">
    <property type="component" value="Unassembled WGS sequence"/>
</dbReference>
<reference evidence="1" key="1">
    <citation type="submission" date="2023-04" db="EMBL/GenBank/DDBJ databases">
        <title>Draft Genome sequencing of Naganishia species isolated from polar environments using Oxford Nanopore Technology.</title>
        <authorList>
            <person name="Leo P."/>
            <person name="Venkateswaran K."/>
        </authorList>
    </citation>
    <scope>NUCLEOTIDE SEQUENCE</scope>
    <source>
        <strain evidence="1">MNA-CCFEE 5262</strain>
    </source>
</reference>
<protein>
    <submittedName>
        <fullName evidence="1">Uncharacterized protein</fullName>
    </submittedName>
</protein>
<evidence type="ECO:0000313" key="2">
    <source>
        <dbReference type="Proteomes" id="UP001230649"/>
    </source>
</evidence>
<dbReference type="EMBL" id="JASBWS010000067">
    <property type="protein sequence ID" value="KAJ9101986.1"/>
    <property type="molecule type" value="Genomic_DNA"/>
</dbReference>
<keyword evidence="2" id="KW-1185">Reference proteome</keyword>
<comment type="caution">
    <text evidence="1">The sequence shown here is derived from an EMBL/GenBank/DDBJ whole genome shotgun (WGS) entry which is preliminary data.</text>
</comment>
<name>A0ACC2VT86_9TREE</name>
<sequence>MGFSKLSAAAAVTFLASIALPRHVEAQAGAWHFDTQRTLLLARLDPIVAQNKAAGHMHRIWGGSNFAAAYSYEHSRKGNCSTVYAQADLSNYWVPELYATEKDATSAINTYQAVPSDHRFYYFLDRAQAHIPVSAFPEGLKMIVGNMSAKTYEDTGLPATALNYYCQTPGRVDLTVVSDNFNFDKPCPEIKTEIKFPSCWDGKNLWLSNMSHMAYPQRILYGPCPFSHPIRLPAIMIENTWKTQDTLVDGSPFKNRLIWAHGDTTGFGFHADFTNVPPNFAPPFAINLVDDIATAKACRPLNGFVNETGGLDKQTMDSLPGCNLPWSSGAKPKCADTDVLPDIKAFLGVDPGMDMIPDDRTAAPAAQPHNTWEAIGCMDAYVFDLGNKTMWHDWNVMTNNNCHDFCAQIGFPYAATTLGYQCMCGKNMNTASFRNNDDKCSSDCTGKHCEQLDSCMNRHRADMETSKGGDKNCGGDGFYNAYYNSAVALIGPKQPRESDKSYLGCFMSGTIHGNMSPEPKDIDTCGAHCKGSKYFALNNGRYCNCADSFSDPDALESRVAESSCQAKCESNSAQICGGNVQGTYYDSVYLVDGTFDAGNAVGTATTVSSEVPILTATAGDLKAIKSGNQNLVAISSTAMLTSSTVSSSAKSQGTPLAAVNKLAGAMPPKATADPTTVPTSDRTVIETPATASSSGSDDCEMEMVTVTVTVTAKPNASKRHLARRSRQHMLSNFD</sequence>
<proteinExistence type="predicted"/>
<evidence type="ECO:0000313" key="1">
    <source>
        <dbReference type="EMBL" id="KAJ9101986.1"/>
    </source>
</evidence>
<gene>
    <name evidence="1" type="ORF">QFC20_005135</name>
</gene>